<evidence type="ECO:0000259" key="2">
    <source>
        <dbReference type="Pfam" id="PF01569"/>
    </source>
</evidence>
<dbReference type="Gene3D" id="1.20.144.10">
    <property type="entry name" value="Phosphatidic acid phosphatase type 2/haloperoxidase"/>
    <property type="match status" value="1"/>
</dbReference>
<keyword evidence="1" id="KW-0812">Transmembrane</keyword>
<accession>L8JP59</accession>
<comment type="caution">
    <text evidence="3">The sequence shown here is derived from an EMBL/GenBank/DDBJ whole genome shotgun (WGS) entry which is preliminary data.</text>
</comment>
<dbReference type="eggNOG" id="COG0671">
    <property type="taxonomic scope" value="Bacteria"/>
</dbReference>
<dbReference type="InterPro" id="IPR000326">
    <property type="entry name" value="PAP2/HPO"/>
</dbReference>
<dbReference type="Proteomes" id="UP000011135">
    <property type="component" value="Unassembled WGS sequence"/>
</dbReference>
<keyword evidence="1" id="KW-0472">Membrane</keyword>
<feature type="transmembrane region" description="Helical" evidence="1">
    <location>
        <begin position="227"/>
        <end position="245"/>
    </location>
</feature>
<gene>
    <name evidence="3" type="ORF">C900_05345</name>
</gene>
<proteinExistence type="predicted"/>
<dbReference type="STRING" id="1237149.C900_05345"/>
<dbReference type="EMBL" id="AMZN01000081">
    <property type="protein sequence ID" value="ELR69274.1"/>
    <property type="molecule type" value="Genomic_DNA"/>
</dbReference>
<name>L8JP59_9BACT</name>
<evidence type="ECO:0000256" key="1">
    <source>
        <dbReference type="SAM" id="Phobius"/>
    </source>
</evidence>
<evidence type="ECO:0000313" key="3">
    <source>
        <dbReference type="EMBL" id="ELR69274.1"/>
    </source>
</evidence>
<dbReference type="SUPFAM" id="SSF48317">
    <property type="entry name" value="Acid phosphatase/Vanadium-dependent haloperoxidase"/>
    <property type="match status" value="1"/>
</dbReference>
<sequence length="274" mass="30920">MPTIYCFLFITLTINFQCWSQREEVKSPYEVNKKVEIPLMLIGIGITGYGFYKIDQKSGAHASTIENLKLEEEVIKINRHFQPRYSEKANKDSDVLFYASFPIPFLVLFDDNIRRDAGRLSIMYLEALSLTGSMYSMSAAHVDKFRPLVYADNAPMSEKTRGGAKNSFYGGHPSLTATSTFFVAKVVSDYYPERTGLHVTLYSAAAISTLGNAYLRFIAGKHFLTDLMIGIPIGVLNGILVPALHKVRHVNMDRKFSWNLFSGDAHGLTLRYKF</sequence>
<dbReference type="RefSeq" id="WP_009582435.1">
    <property type="nucleotide sequence ID" value="NZ_AMZN01000081.1"/>
</dbReference>
<feature type="domain" description="Phosphatidic acid phosphatase type 2/haloperoxidase" evidence="2">
    <location>
        <begin position="124"/>
        <end position="245"/>
    </location>
</feature>
<dbReference type="OrthoDB" id="9806134at2"/>
<protein>
    <submittedName>
        <fullName evidence="3">PA-phosphatase related phosphoesterase</fullName>
    </submittedName>
</protein>
<organism evidence="3 4">
    <name type="scientific">Fulvivirga imtechensis AK7</name>
    <dbReference type="NCBI Taxonomy" id="1237149"/>
    <lineage>
        <taxon>Bacteria</taxon>
        <taxon>Pseudomonadati</taxon>
        <taxon>Bacteroidota</taxon>
        <taxon>Cytophagia</taxon>
        <taxon>Cytophagales</taxon>
        <taxon>Fulvivirgaceae</taxon>
        <taxon>Fulvivirga</taxon>
    </lineage>
</organism>
<keyword evidence="4" id="KW-1185">Reference proteome</keyword>
<dbReference type="AlphaFoldDB" id="L8JP59"/>
<keyword evidence="1" id="KW-1133">Transmembrane helix</keyword>
<dbReference type="InterPro" id="IPR036938">
    <property type="entry name" value="PAP2/HPO_sf"/>
</dbReference>
<dbReference type="Pfam" id="PF01569">
    <property type="entry name" value="PAP2"/>
    <property type="match status" value="1"/>
</dbReference>
<reference evidence="3 4" key="1">
    <citation type="submission" date="2012-12" db="EMBL/GenBank/DDBJ databases">
        <title>Genome assembly of Fulvivirga imtechensis AK7.</title>
        <authorList>
            <person name="Nupur N."/>
            <person name="Khatri I."/>
            <person name="Kumar R."/>
            <person name="Subramanian S."/>
            <person name="Pinnaka A."/>
        </authorList>
    </citation>
    <scope>NUCLEOTIDE SEQUENCE [LARGE SCALE GENOMIC DNA]</scope>
    <source>
        <strain evidence="3 4">AK7</strain>
    </source>
</reference>
<evidence type="ECO:0000313" key="4">
    <source>
        <dbReference type="Proteomes" id="UP000011135"/>
    </source>
</evidence>